<feature type="domain" description="DNA methylase adenine-specific" evidence="2">
    <location>
        <begin position="37"/>
        <end position="179"/>
    </location>
</feature>
<dbReference type="InterPro" id="IPR003356">
    <property type="entry name" value="DNA_methylase_A-5"/>
</dbReference>
<evidence type="ECO:0000313" key="4">
    <source>
        <dbReference type="Proteomes" id="UP000253910"/>
    </source>
</evidence>
<dbReference type="GO" id="GO:0008170">
    <property type="term" value="F:N-methyltransferase activity"/>
    <property type="evidence" value="ECO:0007669"/>
    <property type="project" value="InterPro"/>
</dbReference>
<gene>
    <name evidence="3" type="ORF">DPV87_09220</name>
</gene>
<sequence length="418" mass="47174">MKKYIEELKTSIENYNQGNITFFKQNEIEVINVHIKENFTAEYLKKIGAFFTEPLLSLKAIQLFQNAITVESVVLDPSCGVGSLLIESSRQLGVRPLLSDTLKEWNNVLKGFDTQRDFIEISKLRIVLEALNRGVKKDCSIDQAITYLNNIELRDALSILEEDVTDVTHLFMNPPFVSTTSPKRDYWGKGKTNSAAVFFDYYLRMVPLYCNVVAILPDVLRSGSLFVNFRHFVNKNLNGQAKIWGRFSDNADVDVFVLSGIKECANSKIEWVKPADEGKTILADQFNVSVGAVVPHRDKQIGKKYPYFHPRNCKNWEIINTAGEYRAFSGKVVQSPCVLIKRTSSPTDRFRAAATLIRLNEPIAVENHLIVATPKDGSLRSCKKLLKVLANARTSQFLNTQIRARHLTVGAVKSIPID</sequence>
<evidence type="ECO:0000259" key="2">
    <source>
        <dbReference type="Pfam" id="PF02384"/>
    </source>
</evidence>
<accession>A0A369YYA7</accession>
<dbReference type="PRINTS" id="PR00507">
    <property type="entry name" value="N12N6MTFRASE"/>
</dbReference>
<dbReference type="SUPFAM" id="SSF53335">
    <property type="entry name" value="S-adenosyl-L-methionine-dependent methyltransferases"/>
    <property type="match status" value="1"/>
</dbReference>
<comment type="similarity">
    <text evidence="1">Belongs to the N(4)/N(6)-methyltransferase family.</text>
</comment>
<dbReference type="Pfam" id="PF02384">
    <property type="entry name" value="N6_Mtase"/>
    <property type="match status" value="1"/>
</dbReference>
<protein>
    <submittedName>
        <fullName evidence="3">SAM-dependent DNA methyltransferase</fullName>
    </submittedName>
</protein>
<dbReference type="RefSeq" id="WP_111315952.1">
    <property type="nucleotide sequence ID" value="NZ_QEPW01000019.1"/>
</dbReference>
<keyword evidence="3" id="KW-0489">Methyltransferase</keyword>
<proteinExistence type="inferred from homology"/>
<dbReference type="GO" id="GO:0003677">
    <property type="term" value="F:DNA binding"/>
    <property type="evidence" value="ECO:0007669"/>
    <property type="project" value="InterPro"/>
</dbReference>
<dbReference type="Gene3D" id="3.40.50.150">
    <property type="entry name" value="Vaccinia Virus protein VP39"/>
    <property type="match status" value="1"/>
</dbReference>
<reference evidence="3 4" key="1">
    <citation type="submission" date="2018-05" db="EMBL/GenBank/DDBJ databases">
        <title>Draft Genome Sequences for a Diverse set of 7 Haemophilus Species.</title>
        <authorList>
            <person name="Nichols M."/>
            <person name="Topaz N."/>
            <person name="Wang X."/>
            <person name="Wang X."/>
            <person name="Boxrud D."/>
        </authorList>
    </citation>
    <scope>NUCLEOTIDE SEQUENCE [LARGE SCALE GENOMIC DNA]</scope>
    <source>
        <strain evidence="3 4">C2008001710</strain>
    </source>
</reference>
<dbReference type="AlphaFoldDB" id="A0A369YYA7"/>
<evidence type="ECO:0000313" key="3">
    <source>
        <dbReference type="EMBL" id="RDE89447.1"/>
    </source>
</evidence>
<comment type="caution">
    <text evidence="3">The sequence shown here is derived from an EMBL/GenBank/DDBJ whole genome shotgun (WGS) entry which is preliminary data.</text>
</comment>
<dbReference type="GO" id="GO:0032259">
    <property type="term" value="P:methylation"/>
    <property type="evidence" value="ECO:0007669"/>
    <property type="project" value="UniProtKB-KW"/>
</dbReference>
<name>A0A369YYA7_HAEPA</name>
<dbReference type="Proteomes" id="UP000253910">
    <property type="component" value="Unassembled WGS sequence"/>
</dbReference>
<dbReference type="EMBL" id="QEPW01000019">
    <property type="protein sequence ID" value="RDE89447.1"/>
    <property type="molecule type" value="Genomic_DNA"/>
</dbReference>
<evidence type="ECO:0000256" key="1">
    <source>
        <dbReference type="ARBA" id="ARBA00006594"/>
    </source>
</evidence>
<dbReference type="InterPro" id="IPR029063">
    <property type="entry name" value="SAM-dependent_MTases_sf"/>
</dbReference>
<organism evidence="3 4">
    <name type="scientific">Haemophilus parainfluenzae</name>
    <dbReference type="NCBI Taxonomy" id="729"/>
    <lineage>
        <taxon>Bacteria</taxon>
        <taxon>Pseudomonadati</taxon>
        <taxon>Pseudomonadota</taxon>
        <taxon>Gammaproteobacteria</taxon>
        <taxon>Pasteurellales</taxon>
        <taxon>Pasteurellaceae</taxon>
        <taxon>Haemophilus</taxon>
    </lineage>
</organism>
<keyword evidence="3" id="KW-0808">Transferase</keyword>